<name>A0A4S4KLF3_9APHY</name>
<dbReference type="Pfam" id="PF16850">
    <property type="entry name" value="Inhibitor_I66"/>
    <property type="match status" value="1"/>
</dbReference>
<dbReference type="AlphaFoldDB" id="A0A4S4KLF3"/>
<gene>
    <name evidence="1" type="ORF">EW026_g3034</name>
</gene>
<dbReference type="InterPro" id="IPR031755">
    <property type="entry name" value="Inhibitor_I66"/>
</dbReference>
<comment type="caution">
    <text evidence="1">The sequence shown here is derived from an EMBL/GenBank/DDBJ whole genome shotgun (WGS) entry which is preliminary data.</text>
</comment>
<keyword evidence="2" id="KW-1185">Reference proteome</keyword>
<dbReference type="Proteomes" id="UP000309038">
    <property type="component" value="Unassembled WGS sequence"/>
</dbReference>
<dbReference type="GO" id="GO:0004867">
    <property type="term" value="F:serine-type endopeptidase inhibitor activity"/>
    <property type="evidence" value="ECO:0007669"/>
    <property type="project" value="InterPro"/>
</dbReference>
<proteinExistence type="predicted"/>
<dbReference type="EMBL" id="SGPJ01000085">
    <property type="protein sequence ID" value="THG99295.1"/>
    <property type="molecule type" value="Genomic_DNA"/>
</dbReference>
<sequence length="402" mass="45208">MVDLPNGMYLISSGSSRNNFVGRPRCDPMSQTPQKVISLPPSPDADAPKWVIEKLPNGRYRLKALGAPTGIRGGLLWAYDDEVEDTEDAAEVEEWHLRPYSIEWATGGAGWVRQSNEPYTQWCRAHRRTIFSQTEDVLYIFVCVRAHTIRFFQPDNQIQYAAVEAILRLSLKFSSEPLRIFAVGRLEAAFPCKFAEWESLFYNEKPQPVIFSPTELISIANMAQEHNLEHLLPIVLYDCCQQDVDWILQGITEPDGSTLKLSKENQRSCIKARSYLTAATLKMLSELSVVRDGLCEQYTCTSILREISMGGLVKDELIHHPLVALDRELNADPPQGPQAPAAAFGMAWGAPQPNNGINNLCRACREGCKNHLRIAREKLLRNLREYIPVESEKPVVEASTGP</sequence>
<protein>
    <submittedName>
        <fullName evidence="1">Uncharacterized protein</fullName>
    </submittedName>
</protein>
<dbReference type="Gene3D" id="2.80.10.50">
    <property type="match status" value="1"/>
</dbReference>
<accession>A0A4S4KLF3</accession>
<evidence type="ECO:0000313" key="2">
    <source>
        <dbReference type="Proteomes" id="UP000309038"/>
    </source>
</evidence>
<dbReference type="CDD" id="cd23428">
    <property type="entry name" value="beta-trefoil_Ricin_SPI"/>
    <property type="match status" value="1"/>
</dbReference>
<evidence type="ECO:0000313" key="1">
    <source>
        <dbReference type="EMBL" id="THG99295.1"/>
    </source>
</evidence>
<reference evidence="1 2" key="1">
    <citation type="submission" date="2019-02" db="EMBL/GenBank/DDBJ databases">
        <title>Genome sequencing of the rare red list fungi Phlebia centrifuga.</title>
        <authorList>
            <person name="Buettner E."/>
            <person name="Kellner H."/>
        </authorList>
    </citation>
    <scope>NUCLEOTIDE SEQUENCE [LARGE SCALE GENOMIC DNA]</scope>
    <source>
        <strain evidence="1 2">DSM 108282</strain>
    </source>
</reference>
<organism evidence="1 2">
    <name type="scientific">Hermanssonia centrifuga</name>
    <dbReference type="NCBI Taxonomy" id="98765"/>
    <lineage>
        <taxon>Eukaryota</taxon>
        <taxon>Fungi</taxon>
        <taxon>Dikarya</taxon>
        <taxon>Basidiomycota</taxon>
        <taxon>Agaricomycotina</taxon>
        <taxon>Agaricomycetes</taxon>
        <taxon>Polyporales</taxon>
        <taxon>Meruliaceae</taxon>
        <taxon>Hermanssonia</taxon>
    </lineage>
</organism>